<dbReference type="PANTHER" id="PTHR35807">
    <property type="entry name" value="TRANSCRIPTIONAL REGULATOR REDD-RELATED"/>
    <property type="match status" value="1"/>
</dbReference>
<keyword evidence="2" id="KW-0902">Two-component regulatory system</keyword>
<dbReference type="InterPro" id="IPR001867">
    <property type="entry name" value="OmpR/PhoB-type_DNA-bd"/>
</dbReference>
<dbReference type="SUPFAM" id="SSF48452">
    <property type="entry name" value="TPR-like"/>
    <property type="match status" value="1"/>
</dbReference>
<dbReference type="Gene3D" id="1.10.10.10">
    <property type="entry name" value="Winged helix-like DNA-binding domain superfamily/Winged helix DNA-binding domain"/>
    <property type="match status" value="1"/>
</dbReference>
<evidence type="ECO:0000256" key="7">
    <source>
        <dbReference type="SAM" id="MobiDB-lite"/>
    </source>
</evidence>
<dbReference type="InterPro" id="IPR029787">
    <property type="entry name" value="Nucleotide_cyclase"/>
</dbReference>
<dbReference type="InterPro" id="IPR016032">
    <property type="entry name" value="Sig_transdc_resp-reg_C-effctor"/>
</dbReference>
<reference evidence="9 10" key="1">
    <citation type="submission" date="2021-01" db="EMBL/GenBank/DDBJ databases">
        <title>WGS of actinomycetes isolated from Thailand.</title>
        <authorList>
            <person name="Thawai C."/>
        </authorList>
    </citation>
    <scope>NUCLEOTIDE SEQUENCE [LARGE SCALE GENOMIC DNA]</scope>
    <source>
        <strain evidence="9 10">CH5-8</strain>
    </source>
</reference>
<dbReference type="RefSeq" id="WP_201813947.1">
    <property type="nucleotide sequence ID" value="NZ_JAERRH010000001.1"/>
</dbReference>
<dbReference type="CDD" id="cd15831">
    <property type="entry name" value="BTAD"/>
    <property type="match status" value="1"/>
</dbReference>
<dbReference type="SUPFAM" id="SSF46894">
    <property type="entry name" value="C-terminal effector domain of the bipartite response regulators"/>
    <property type="match status" value="1"/>
</dbReference>
<organism evidence="9 10">
    <name type="scientific">Streptomyces musisoli</name>
    <dbReference type="NCBI Taxonomy" id="2802280"/>
    <lineage>
        <taxon>Bacteria</taxon>
        <taxon>Bacillati</taxon>
        <taxon>Actinomycetota</taxon>
        <taxon>Actinomycetes</taxon>
        <taxon>Kitasatosporales</taxon>
        <taxon>Streptomycetaceae</taxon>
        <taxon>Streptomyces</taxon>
    </lineage>
</organism>
<feature type="DNA-binding region" description="OmpR/PhoB-type" evidence="6">
    <location>
        <begin position="1"/>
        <end position="92"/>
    </location>
</feature>
<dbReference type="Gene3D" id="1.25.40.10">
    <property type="entry name" value="Tetratricopeptide repeat domain"/>
    <property type="match status" value="1"/>
</dbReference>
<comment type="caution">
    <text evidence="9">The sequence shown here is derived from an EMBL/GenBank/DDBJ whole genome shotgun (WGS) entry which is preliminary data.</text>
</comment>
<evidence type="ECO:0000256" key="3">
    <source>
        <dbReference type="ARBA" id="ARBA00023015"/>
    </source>
</evidence>
<dbReference type="Pfam" id="PF03704">
    <property type="entry name" value="BTAD"/>
    <property type="match status" value="1"/>
</dbReference>
<feature type="domain" description="OmpR/PhoB-type" evidence="8">
    <location>
        <begin position="1"/>
        <end position="92"/>
    </location>
</feature>
<dbReference type="InterPro" id="IPR036388">
    <property type="entry name" value="WH-like_DNA-bd_sf"/>
</dbReference>
<sequence>MLGPLEVVSGDRVIDLGGGKQRATLGFLLLRPNQAVPISRLLTALWSVGEAPATARKILQNAVWGLRRKLSSDDPAAGAALRTQSPGYTLEVDPEHIDLYRFRRMVEEGRALLTAGRLDEASRRLREALWLWRGAVLSDLVEEGVHWPELTTLQNSRTDVLEDYFEAELECGRHYSVLSEIEAVVECEPLRERSCGQLMRAMYRCGRQADALGVYSRLRVALVEELGLEPGRELQLLQQAILTHDPALELAPHASPVILSGPAPAAVVPATTMATALRAPRAAGTGDQRNRTAATDPDRWPSPRPERAPAPAPVPQEVSALLLRVGVHAGADRPDDTDALFDRMDSSIRQEIESRGGTVVAAMGTDTLGVFPARPGTVDHAERAVCAATALRAACAQAGAAPGDVVIKAAIVTGEALMRHRTEEDIALSPSAGGALLHACQAMLPLVPDGEIQVCPTTRAATEPGCTYTLLPGDPPRWQLRHTVPDAGPAGRTVPGAKAGHEGELELLHSLLEHSTRWHRQHQVFLLGGSDQVRAHLLAEFGRIAGQDPYDALVLSWSGASARHGGRFALHRAVLAAYCGIPAQDPPAATRGRLEATLRRFGADPGRAARLAARLGPFIDPPARSENGFRTGEWLEGWRQFVELASRERPLVLITDGLHQADDATCDFLESLADLARRLPVLVVAGAESASLSRRARLVVDRHFTTVIRMDARTGPAVDRLSDGIDLLRLPQLAGATTATAAAQELCGTGTPCAPAAAVGPDVVRRLNVA</sequence>
<dbReference type="SUPFAM" id="SSF55073">
    <property type="entry name" value="Nucleotide cyclase"/>
    <property type="match status" value="1"/>
</dbReference>
<dbReference type="InterPro" id="IPR051677">
    <property type="entry name" value="AfsR-DnrI-RedD_regulator"/>
</dbReference>
<evidence type="ECO:0000259" key="8">
    <source>
        <dbReference type="PROSITE" id="PS51755"/>
    </source>
</evidence>
<evidence type="ECO:0000256" key="5">
    <source>
        <dbReference type="ARBA" id="ARBA00023163"/>
    </source>
</evidence>
<dbReference type="InterPro" id="IPR011990">
    <property type="entry name" value="TPR-like_helical_dom_sf"/>
</dbReference>
<feature type="region of interest" description="Disordered" evidence="7">
    <location>
        <begin position="277"/>
        <end position="314"/>
    </location>
</feature>
<keyword evidence="10" id="KW-1185">Reference proteome</keyword>
<keyword evidence="4 6" id="KW-0238">DNA-binding</keyword>
<dbReference type="PROSITE" id="PS51755">
    <property type="entry name" value="OMPR_PHOB"/>
    <property type="match status" value="1"/>
</dbReference>
<keyword evidence="5" id="KW-0804">Transcription</keyword>
<evidence type="ECO:0000256" key="4">
    <source>
        <dbReference type="ARBA" id="ARBA00023125"/>
    </source>
</evidence>
<evidence type="ECO:0000313" key="9">
    <source>
        <dbReference type="EMBL" id="MBL1103504.1"/>
    </source>
</evidence>
<accession>A0ABS1NTT2</accession>
<dbReference type="EMBL" id="JAERRH010000001">
    <property type="protein sequence ID" value="MBL1103504.1"/>
    <property type="molecule type" value="Genomic_DNA"/>
</dbReference>
<evidence type="ECO:0000256" key="1">
    <source>
        <dbReference type="ARBA" id="ARBA00005820"/>
    </source>
</evidence>
<evidence type="ECO:0000313" key="10">
    <source>
        <dbReference type="Proteomes" id="UP000621386"/>
    </source>
</evidence>
<dbReference type="SMART" id="SM01043">
    <property type="entry name" value="BTAD"/>
    <property type="match status" value="1"/>
</dbReference>
<comment type="similarity">
    <text evidence="1">Belongs to the AfsR/DnrI/RedD regulatory family.</text>
</comment>
<evidence type="ECO:0000256" key="2">
    <source>
        <dbReference type="ARBA" id="ARBA00023012"/>
    </source>
</evidence>
<dbReference type="PANTHER" id="PTHR35807:SF1">
    <property type="entry name" value="TRANSCRIPTIONAL REGULATOR REDD"/>
    <property type="match status" value="1"/>
</dbReference>
<proteinExistence type="inferred from homology"/>
<dbReference type="SMART" id="SM00862">
    <property type="entry name" value="Trans_reg_C"/>
    <property type="match status" value="1"/>
</dbReference>
<keyword evidence="3" id="KW-0805">Transcription regulation</keyword>
<dbReference type="Proteomes" id="UP000621386">
    <property type="component" value="Unassembled WGS sequence"/>
</dbReference>
<name>A0ABS1NTT2_9ACTN</name>
<protein>
    <submittedName>
        <fullName evidence="9">Transcriptional regulator</fullName>
    </submittedName>
</protein>
<gene>
    <name evidence="9" type="ORF">JK361_02615</name>
</gene>
<dbReference type="Gene3D" id="3.30.70.1230">
    <property type="entry name" value="Nucleotide cyclase"/>
    <property type="match status" value="1"/>
</dbReference>
<dbReference type="Pfam" id="PF13191">
    <property type="entry name" value="AAA_16"/>
    <property type="match status" value="1"/>
</dbReference>
<feature type="compositionally biased region" description="Basic and acidic residues" evidence="7">
    <location>
        <begin position="296"/>
        <end position="307"/>
    </location>
</feature>
<evidence type="ECO:0000256" key="6">
    <source>
        <dbReference type="PROSITE-ProRule" id="PRU01091"/>
    </source>
</evidence>
<dbReference type="InterPro" id="IPR005158">
    <property type="entry name" value="BTAD"/>
</dbReference>
<dbReference type="InterPro" id="IPR041664">
    <property type="entry name" value="AAA_16"/>
</dbReference>